<evidence type="ECO:0000313" key="9">
    <source>
        <dbReference type="Proteomes" id="UP001220610"/>
    </source>
</evidence>
<dbReference type="InterPro" id="IPR013249">
    <property type="entry name" value="RNA_pol_sigma70_r4_t2"/>
</dbReference>
<dbReference type="AlphaFoldDB" id="A0AAJ5WXC0"/>
<dbReference type="Pfam" id="PF08281">
    <property type="entry name" value="Sigma70_r4_2"/>
    <property type="match status" value="1"/>
</dbReference>
<evidence type="ECO:0000256" key="5">
    <source>
        <dbReference type="ARBA" id="ARBA00023163"/>
    </source>
</evidence>
<evidence type="ECO:0000256" key="2">
    <source>
        <dbReference type="ARBA" id="ARBA00023015"/>
    </source>
</evidence>
<accession>A0AAJ5WXC0</accession>
<sequence length="183" mass="21184">MTASLYRISTPYTEQQFEELFRRSYPRVLAYLLKLCGQQDLAEDLAQNLFLRLWEQPASLPAAAEEANYYLFTMARHLFYQHTRRLLKEQQQLHAFAQLHQDTAARPEPITQALTEKESVVTELFNSIDPLQKKIFLLNKEDGLSYQEIARQTGVSSKTVMRYVGSVSRLLRARLSSWIGIIG</sequence>
<dbReference type="Gene3D" id="1.10.10.10">
    <property type="entry name" value="Winged helix-like DNA-binding domain superfamily/Winged helix DNA-binding domain"/>
    <property type="match status" value="1"/>
</dbReference>
<dbReference type="InterPro" id="IPR036388">
    <property type="entry name" value="WH-like_DNA-bd_sf"/>
</dbReference>
<evidence type="ECO:0000256" key="3">
    <source>
        <dbReference type="ARBA" id="ARBA00023082"/>
    </source>
</evidence>
<dbReference type="SUPFAM" id="SSF88659">
    <property type="entry name" value="Sigma3 and sigma4 domains of RNA polymerase sigma factors"/>
    <property type="match status" value="1"/>
</dbReference>
<dbReference type="SUPFAM" id="SSF88946">
    <property type="entry name" value="Sigma2 domain of RNA polymerase sigma factors"/>
    <property type="match status" value="1"/>
</dbReference>
<reference evidence="8" key="1">
    <citation type="submission" date="2023-03" db="EMBL/GenBank/DDBJ databases">
        <title>Andean soil-derived lignocellulolytic bacterial consortium as a source of novel taxa and putative plastic-active enzymes.</title>
        <authorList>
            <person name="Diaz-Garcia L."/>
            <person name="Chuvochina M."/>
            <person name="Feuerriegel G."/>
            <person name="Bunk B."/>
            <person name="Sproer C."/>
            <person name="Streit W.R."/>
            <person name="Rodriguez L.M."/>
            <person name="Overmann J."/>
            <person name="Jimenez D.J."/>
        </authorList>
    </citation>
    <scope>NUCLEOTIDE SEQUENCE</scope>
    <source>
        <strain evidence="8">MAG 7</strain>
    </source>
</reference>
<evidence type="ECO:0000256" key="4">
    <source>
        <dbReference type="ARBA" id="ARBA00023125"/>
    </source>
</evidence>
<feature type="domain" description="RNA polymerase sigma factor 70 region 4 type 2" evidence="7">
    <location>
        <begin position="122"/>
        <end position="164"/>
    </location>
</feature>
<proteinExistence type="inferred from homology"/>
<gene>
    <name evidence="8" type="ORF">P0Y53_12265</name>
</gene>
<name>A0AAJ5WXC0_9BACT</name>
<keyword evidence="4" id="KW-0238">DNA-binding</keyword>
<dbReference type="Proteomes" id="UP001220610">
    <property type="component" value="Chromosome"/>
</dbReference>
<evidence type="ECO:0000256" key="1">
    <source>
        <dbReference type="ARBA" id="ARBA00010641"/>
    </source>
</evidence>
<dbReference type="PANTHER" id="PTHR43133:SF8">
    <property type="entry name" value="RNA POLYMERASE SIGMA FACTOR HI_1459-RELATED"/>
    <property type="match status" value="1"/>
</dbReference>
<dbReference type="GO" id="GO:0003677">
    <property type="term" value="F:DNA binding"/>
    <property type="evidence" value="ECO:0007669"/>
    <property type="project" value="UniProtKB-KW"/>
</dbReference>
<keyword evidence="5" id="KW-0804">Transcription</keyword>
<comment type="similarity">
    <text evidence="1">Belongs to the sigma-70 factor family. ECF subfamily.</text>
</comment>
<organism evidence="8 9">
    <name type="scientific">Candidatus Pseudobacter hemicellulosilyticus</name>
    <dbReference type="NCBI Taxonomy" id="3121375"/>
    <lineage>
        <taxon>Bacteria</taxon>
        <taxon>Pseudomonadati</taxon>
        <taxon>Bacteroidota</taxon>
        <taxon>Chitinophagia</taxon>
        <taxon>Chitinophagales</taxon>
        <taxon>Chitinophagaceae</taxon>
        <taxon>Pseudobacter</taxon>
    </lineage>
</organism>
<dbReference type="Gene3D" id="1.10.1740.10">
    <property type="match status" value="1"/>
</dbReference>
<dbReference type="Pfam" id="PF04542">
    <property type="entry name" value="Sigma70_r2"/>
    <property type="match status" value="1"/>
</dbReference>
<protein>
    <submittedName>
        <fullName evidence="8">RNA polymerase sigma factor</fullName>
    </submittedName>
</protein>
<dbReference type="InterPro" id="IPR007627">
    <property type="entry name" value="RNA_pol_sigma70_r2"/>
</dbReference>
<dbReference type="InterPro" id="IPR039425">
    <property type="entry name" value="RNA_pol_sigma-70-like"/>
</dbReference>
<feature type="domain" description="RNA polymerase sigma-70 region 2" evidence="6">
    <location>
        <begin position="20"/>
        <end position="85"/>
    </location>
</feature>
<evidence type="ECO:0000313" key="8">
    <source>
        <dbReference type="EMBL" id="WEK38273.1"/>
    </source>
</evidence>
<keyword evidence="3" id="KW-0731">Sigma factor</keyword>
<evidence type="ECO:0000259" key="6">
    <source>
        <dbReference type="Pfam" id="PF04542"/>
    </source>
</evidence>
<dbReference type="NCBIfam" id="TIGR02937">
    <property type="entry name" value="sigma70-ECF"/>
    <property type="match status" value="1"/>
</dbReference>
<dbReference type="InterPro" id="IPR013324">
    <property type="entry name" value="RNA_pol_sigma_r3/r4-like"/>
</dbReference>
<dbReference type="GO" id="GO:0016987">
    <property type="term" value="F:sigma factor activity"/>
    <property type="evidence" value="ECO:0007669"/>
    <property type="project" value="UniProtKB-KW"/>
</dbReference>
<keyword evidence="2" id="KW-0805">Transcription regulation</keyword>
<dbReference type="PANTHER" id="PTHR43133">
    <property type="entry name" value="RNA POLYMERASE ECF-TYPE SIGMA FACTO"/>
    <property type="match status" value="1"/>
</dbReference>
<dbReference type="InterPro" id="IPR014284">
    <property type="entry name" value="RNA_pol_sigma-70_dom"/>
</dbReference>
<dbReference type="GO" id="GO:0006352">
    <property type="term" value="P:DNA-templated transcription initiation"/>
    <property type="evidence" value="ECO:0007669"/>
    <property type="project" value="InterPro"/>
</dbReference>
<dbReference type="EMBL" id="CP119311">
    <property type="protein sequence ID" value="WEK38273.1"/>
    <property type="molecule type" value="Genomic_DNA"/>
</dbReference>
<evidence type="ECO:0000259" key="7">
    <source>
        <dbReference type="Pfam" id="PF08281"/>
    </source>
</evidence>
<dbReference type="InterPro" id="IPR013325">
    <property type="entry name" value="RNA_pol_sigma_r2"/>
</dbReference>